<evidence type="ECO:0000313" key="3">
    <source>
        <dbReference type="Proteomes" id="UP001372834"/>
    </source>
</evidence>
<evidence type="ECO:0000313" key="2">
    <source>
        <dbReference type="EMBL" id="KAK6639957.1"/>
    </source>
</evidence>
<accession>A0AAN8PNT2</accession>
<gene>
    <name evidence="2" type="ORF">RUM43_008234</name>
</gene>
<dbReference type="GO" id="GO:0016805">
    <property type="term" value="F:dipeptidase activity"/>
    <property type="evidence" value="ECO:0007669"/>
    <property type="project" value="InterPro"/>
</dbReference>
<evidence type="ECO:0000256" key="1">
    <source>
        <dbReference type="ARBA" id="ARBA00005705"/>
    </source>
</evidence>
<sequence length="441" mass="48828">MEQGFSSSFVVLPPLTGNGSVIFGKNSDRPTAEVQELVYENPKQCTAGEPLKCTFVEVKQVEETYGVILSKSPWTWGCEMGANDQGVAIGTGLVLTKLSENNVKALLGCDLARLALERSKTAEEAVDVITSLLTEFGQYDGNSETSPDAVYQSLFLIADANEAWVLETVGKEWVAKKVTTGFRNISCSLSIETQFDKSSPNLSNYAKEKGCWNGDGEFNFAAAFGSNDNKSCQKYLAGQGLMKKYTDNNFKVKDMFEILRDKQNGICNEHTAGSQVSILSKTRPSCHWFTATPDPTVSVFKPFIFTPNVKVSLYSKSPTPCKIFLKYQTLLGNFYIVHHPSSPSKSTMAVRVPEWDAVINLLPVTIQLGEEGDRCHLLNKLHAAATKNSTSNKVTPLLQDMELNCLEEVEKFLEDYMEGQSLSEVDELLKDIVETEVKFYK</sequence>
<comment type="similarity">
    <text evidence="1">Belongs to the peptidase C69 family. Secernin subfamily.</text>
</comment>
<dbReference type="Gene3D" id="3.60.60.10">
    <property type="entry name" value="Penicillin V Acylase, Chain A"/>
    <property type="match status" value="1"/>
</dbReference>
<dbReference type="EMBL" id="JAWJWE010000003">
    <property type="protein sequence ID" value="KAK6639957.1"/>
    <property type="molecule type" value="Genomic_DNA"/>
</dbReference>
<name>A0AAN8PNT2_POLSC</name>
<dbReference type="Proteomes" id="UP001372834">
    <property type="component" value="Unassembled WGS sequence"/>
</dbReference>
<dbReference type="PANTHER" id="PTHR12994">
    <property type="entry name" value="SECERNIN"/>
    <property type="match status" value="1"/>
</dbReference>
<dbReference type="AlphaFoldDB" id="A0AAN8PNT2"/>
<proteinExistence type="inferred from homology"/>
<dbReference type="GO" id="GO:0070004">
    <property type="term" value="F:cysteine-type exopeptidase activity"/>
    <property type="evidence" value="ECO:0007669"/>
    <property type="project" value="InterPro"/>
</dbReference>
<dbReference type="InterPro" id="IPR005322">
    <property type="entry name" value="Peptidase_C69"/>
</dbReference>
<protein>
    <recommendedName>
        <fullName evidence="4">Secernin-2</fullName>
    </recommendedName>
</protein>
<dbReference type="Pfam" id="PF03577">
    <property type="entry name" value="Peptidase_C69"/>
    <property type="match status" value="1"/>
</dbReference>
<dbReference type="GO" id="GO:0006508">
    <property type="term" value="P:proteolysis"/>
    <property type="evidence" value="ECO:0007669"/>
    <property type="project" value="InterPro"/>
</dbReference>
<organism evidence="2 3">
    <name type="scientific">Polyplax serrata</name>
    <name type="common">Common mouse louse</name>
    <dbReference type="NCBI Taxonomy" id="468196"/>
    <lineage>
        <taxon>Eukaryota</taxon>
        <taxon>Metazoa</taxon>
        <taxon>Ecdysozoa</taxon>
        <taxon>Arthropoda</taxon>
        <taxon>Hexapoda</taxon>
        <taxon>Insecta</taxon>
        <taxon>Pterygota</taxon>
        <taxon>Neoptera</taxon>
        <taxon>Paraneoptera</taxon>
        <taxon>Psocodea</taxon>
        <taxon>Troctomorpha</taxon>
        <taxon>Phthiraptera</taxon>
        <taxon>Anoplura</taxon>
        <taxon>Polyplacidae</taxon>
        <taxon>Polyplax</taxon>
    </lineage>
</organism>
<reference evidence="2 3" key="1">
    <citation type="submission" date="2023-10" db="EMBL/GenBank/DDBJ databases">
        <title>Genomes of two closely related lineages of the louse Polyplax serrata with different host specificities.</title>
        <authorList>
            <person name="Martinu J."/>
            <person name="Tarabai H."/>
            <person name="Stefka J."/>
            <person name="Hypsa V."/>
        </authorList>
    </citation>
    <scope>NUCLEOTIDE SEQUENCE [LARGE SCALE GENOMIC DNA]</scope>
    <source>
        <strain evidence="2">HR10_N</strain>
    </source>
</reference>
<dbReference type="PANTHER" id="PTHR12994:SF17">
    <property type="entry name" value="LD30995P"/>
    <property type="match status" value="1"/>
</dbReference>
<evidence type="ECO:0008006" key="4">
    <source>
        <dbReference type="Google" id="ProtNLM"/>
    </source>
</evidence>
<comment type="caution">
    <text evidence="2">The sequence shown here is derived from an EMBL/GenBank/DDBJ whole genome shotgun (WGS) entry which is preliminary data.</text>
</comment>